<dbReference type="AlphaFoldDB" id="A0A9J7H7Z8"/>
<evidence type="ECO:0000313" key="3">
    <source>
        <dbReference type="RefSeq" id="XP_035304930.1"/>
    </source>
</evidence>
<evidence type="ECO:0000313" key="2">
    <source>
        <dbReference type="Proteomes" id="UP001108280"/>
    </source>
</evidence>
<reference evidence="2" key="2">
    <citation type="journal article" date="2020" name="Biotechnol. Bioeng.">
        <title>Chromosome-scale scaffolds for the Chinese hamster reference genome assembly to facilitate the study of the CHO epigenome.</title>
        <authorList>
            <person name="Hilliard W."/>
            <person name="MacDonald M."/>
            <person name="Lee K.H."/>
        </authorList>
    </citation>
    <scope>NUCLEOTIDE SEQUENCE [LARGE SCALE GENOMIC DNA]</scope>
    <source>
        <strain evidence="2">17A/GY</strain>
    </source>
</reference>
<name>A0A9J7H7Z8_CRIGR</name>
<protein>
    <submittedName>
        <fullName evidence="3">Uncharacterized protein LOC103159269</fullName>
    </submittedName>
</protein>
<dbReference type="GeneID" id="103159269"/>
<reference evidence="3" key="3">
    <citation type="submission" date="2025-08" db="UniProtKB">
        <authorList>
            <consortium name="RefSeq"/>
        </authorList>
    </citation>
    <scope>IDENTIFICATION</scope>
    <source>
        <strain evidence="3">17A/GY</strain>
        <tissue evidence="3">Liver</tissue>
    </source>
</reference>
<accession>A0A9J7H7Z8</accession>
<feature type="region of interest" description="Disordered" evidence="1">
    <location>
        <begin position="1"/>
        <end position="100"/>
    </location>
</feature>
<feature type="region of interest" description="Disordered" evidence="1">
    <location>
        <begin position="187"/>
        <end position="253"/>
    </location>
</feature>
<organism evidence="2 3">
    <name type="scientific">Cricetulus griseus</name>
    <name type="common">Chinese hamster</name>
    <name type="synonym">Cricetulus barabensis griseus</name>
    <dbReference type="NCBI Taxonomy" id="10029"/>
    <lineage>
        <taxon>Eukaryota</taxon>
        <taxon>Metazoa</taxon>
        <taxon>Chordata</taxon>
        <taxon>Craniata</taxon>
        <taxon>Vertebrata</taxon>
        <taxon>Euteleostomi</taxon>
        <taxon>Mammalia</taxon>
        <taxon>Eutheria</taxon>
        <taxon>Euarchontoglires</taxon>
        <taxon>Glires</taxon>
        <taxon>Rodentia</taxon>
        <taxon>Myomorpha</taxon>
        <taxon>Muroidea</taxon>
        <taxon>Cricetidae</taxon>
        <taxon>Cricetinae</taxon>
        <taxon>Cricetulus</taxon>
    </lineage>
</organism>
<feature type="compositionally biased region" description="Low complexity" evidence="1">
    <location>
        <begin position="44"/>
        <end position="69"/>
    </location>
</feature>
<proteinExistence type="predicted"/>
<gene>
    <name evidence="3" type="primary">LOC103159269</name>
</gene>
<feature type="region of interest" description="Disordered" evidence="1">
    <location>
        <begin position="116"/>
        <end position="136"/>
    </location>
</feature>
<dbReference type="KEGG" id="cge:103159269"/>
<reference evidence="2" key="1">
    <citation type="journal article" date="2018" name="Biotechnol. Bioeng.">
        <title>A reference genome of the Chinese hamster based on a hybrid assembly strategy.</title>
        <authorList>
            <person name="Rupp O."/>
            <person name="MacDonald M.L."/>
            <person name="Li S."/>
            <person name="Dhiman H."/>
            <person name="Polson S."/>
            <person name="Griep S."/>
            <person name="Heffner K."/>
            <person name="Hernandez I."/>
            <person name="Brinkrolf K."/>
            <person name="Jadhav V."/>
            <person name="Samoudi M."/>
            <person name="Hao H."/>
            <person name="Kingham B."/>
            <person name="Goesmann A."/>
            <person name="Betenbaugh M.J."/>
            <person name="Lewis N.E."/>
            <person name="Borth N."/>
            <person name="Lee K.H."/>
        </authorList>
    </citation>
    <scope>NUCLEOTIDE SEQUENCE [LARGE SCALE GENOMIC DNA]</scope>
    <source>
        <strain evidence="2">17A/GY</strain>
    </source>
</reference>
<evidence type="ECO:0000256" key="1">
    <source>
        <dbReference type="SAM" id="MobiDB-lite"/>
    </source>
</evidence>
<dbReference type="RefSeq" id="XP_035304930.1">
    <property type="nucleotide sequence ID" value="XM_035449039.1"/>
</dbReference>
<dbReference type="Proteomes" id="UP001108280">
    <property type="component" value="Chromosome 8"/>
</dbReference>
<feature type="compositionally biased region" description="Basic and acidic residues" evidence="1">
    <location>
        <begin position="236"/>
        <end position="245"/>
    </location>
</feature>
<sequence length="253" mass="27079">MASGGRRPNCRRERAGAAGAGGRGREAAAASQGERRRRRGRAGPGTADGRVGEGAAVATPAAASAVWAGREARFQPRVPSDPGSTCRAGPLGEEREKKKEDRLFFRSQDCASARAALEKSSPVARREARKRTARAHLGTRQGLRGSTCFMNSGGTGRGLRNLLFCDGDGRRSPARPADEFERGAIQASAEATAGGSRGRRGFKTVRQTQRDYGEWNPYPSDFLTDPHSMFGGATHEATEIMEKWNGESPISHP</sequence>
<keyword evidence="2" id="KW-1185">Reference proteome</keyword>